<dbReference type="SFLD" id="SFLDS00003">
    <property type="entry name" value="Haloacid_Dehalogenase"/>
    <property type="match status" value="1"/>
</dbReference>
<protein>
    <submittedName>
        <fullName evidence="7">HAD-IIIA family hydrolase</fullName>
    </submittedName>
</protein>
<evidence type="ECO:0000313" key="8">
    <source>
        <dbReference type="Proteomes" id="UP001272515"/>
    </source>
</evidence>
<evidence type="ECO:0000256" key="4">
    <source>
        <dbReference type="ARBA" id="ARBA00022723"/>
    </source>
</evidence>
<dbReference type="PIRSF" id="PIRSF006118">
    <property type="entry name" value="KDO8-P_Ptase"/>
    <property type="match status" value="1"/>
</dbReference>
<evidence type="ECO:0000256" key="5">
    <source>
        <dbReference type="ARBA" id="ARBA00022801"/>
    </source>
</evidence>
<evidence type="ECO:0000256" key="1">
    <source>
        <dbReference type="ARBA" id="ARBA00001946"/>
    </source>
</evidence>
<keyword evidence="4" id="KW-0479">Metal-binding</keyword>
<dbReference type="Proteomes" id="UP001272515">
    <property type="component" value="Unassembled WGS sequence"/>
</dbReference>
<comment type="cofactor">
    <cofactor evidence="1">
        <name>Mg(2+)</name>
        <dbReference type="ChEBI" id="CHEBI:18420"/>
    </cofactor>
</comment>
<dbReference type="Pfam" id="PF08282">
    <property type="entry name" value="Hydrolase_3"/>
    <property type="match status" value="1"/>
</dbReference>
<comment type="subunit">
    <text evidence="3">Homotetramer.</text>
</comment>
<dbReference type="InterPro" id="IPR023214">
    <property type="entry name" value="HAD_sf"/>
</dbReference>
<dbReference type="EMBL" id="JAWJZB010000008">
    <property type="protein sequence ID" value="MDV5088702.1"/>
    <property type="molecule type" value="Genomic_DNA"/>
</dbReference>
<evidence type="ECO:0000256" key="2">
    <source>
        <dbReference type="ARBA" id="ARBA00005893"/>
    </source>
</evidence>
<dbReference type="RefSeq" id="WP_295190592.1">
    <property type="nucleotide sequence ID" value="NZ_JAWJZA010000007.1"/>
</dbReference>
<dbReference type="NCBIfam" id="TIGR01670">
    <property type="entry name" value="KdsC-phosphatas"/>
    <property type="match status" value="1"/>
</dbReference>
<dbReference type="CDD" id="cd01630">
    <property type="entry name" value="HAD_KDO-like"/>
    <property type="match status" value="1"/>
</dbReference>
<dbReference type="InterPro" id="IPR050793">
    <property type="entry name" value="CMP-NeuNAc_synthase"/>
</dbReference>
<organism evidence="7 8">
    <name type="scientific">Veillonella absiana</name>
    <dbReference type="NCBI Taxonomy" id="3079305"/>
    <lineage>
        <taxon>Bacteria</taxon>
        <taxon>Bacillati</taxon>
        <taxon>Bacillota</taxon>
        <taxon>Negativicutes</taxon>
        <taxon>Veillonellales</taxon>
        <taxon>Veillonellaceae</taxon>
        <taxon>Veillonella</taxon>
    </lineage>
</organism>
<evidence type="ECO:0000256" key="3">
    <source>
        <dbReference type="ARBA" id="ARBA00011881"/>
    </source>
</evidence>
<dbReference type="GO" id="GO:0016787">
    <property type="term" value="F:hydrolase activity"/>
    <property type="evidence" value="ECO:0007669"/>
    <property type="project" value="UniProtKB-KW"/>
</dbReference>
<evidence type="ECO:0000256" key="6">
    <source>
        <dbReference type="ARBA" id="ARBA00022842"/>
    </source>
</evidence>
<reference evidence="7 8" key="1">
    <citation type="submission" date="2023-10" db="EMBL/GenBank/DDBJ databases">
        <title>Veillonella sp. nov., isolated from a pig farm feces dump.</title>
        <authorList>
            <person name="Chang Y.-H."/>
        </authorList>
    </citation>
    <scope>NUCLEOTIDE SEQUENCE [LARGE SCALE GENOMIC DNA]</scope>
    <source>
        <strain evidence="7 8">YH-vei2233</strain>
    </source>
</reference>
<keyword evidence="6" id="KW-0460">Magnesium</keyword>
<dbReference type="InterPro" id="IPR006549">
    <property type="entry name" value="HAD-SF_hydro_IIIA"/>
</dbReference>
<dbReference type="SFLD" id="SFLDG01136">
    <property type="entry name" value="C1.6:_Phosphoserine_Phosphatas"/>
    <property type="match status" value="1"/>
</dbReference>
<dbReference type="InterPro" id="IPR010023">
    <property type="entry name" value="KdsC_fam"/>
</dbReference>
<evidence type="ECO:0000313" key="7">
    <source>
        <dbReference type="EMBL" id="MDV5088702.1"/>
    </source>
</evidence>
<keyword evidence="8" id="KW-1185">Reference proteome</keyword>
<dbReference type="SUPFAM" id="SSF56784">
    <property type="entry name" value="HAD-like"/>
    <property type="match status" value="1"/>
</dbReference>
<keyword evidence="5 7" id="KW-0378">Hydrolase</keyword>
<dbReference type="InterPro" id="IPR036412">
    <property type="entry name" value="HAD-like_sf"/>
</dbReference>
<comment type="similarity">
    <text evidence="2">Belongs to the KdsC family.</text>
</comment>
<comment type="caution">
    <text evidence="7">The sequence shown here is derived from an EMBL/GenBank/DDBJ whole genome shotgun (WGS) entry which is preliminary data.</text>
</comment>
<dbReference type="SFLD" id="SFLDG01138">
    <property type="entry name" value="C1.6.2:_Deoxy-d-mannose-octulo"/>
    <property type="match status" value="1"/>
</dbReference>
<accession>A0ABU3Z9V8</accession>
<name>A0ABU3Z9V8_9FIRM</name>
<proteinExistence type="inferred from homology"/>
<dbReference type="PANTHER" id="PTHR21485:SF3">
    <property type="entry name" value="N-ACYLNEURAMINATE CYTIDYLYLTRANSFERASE"/>
    <property type="match status" value="1"/>
</dbReference>
<gene>
    <name evidence="7" type="ORF">RVY80_07595</name>
</gene>
<dbReference type="NCBIfam" id="TIGR01662">
    <property type="entry name" value="HAD-SF-IIIA"/>
    <property type="match status" value="1"/>
</dbReference>
<dbReference type="PANTHER" id="PTHR21485">
    <property type="entry name" value="HAD SUPERFAMILY MEMBERS CMAS AND KDSC"/>
    <property type="match status" value="1"/>
</dbReference>
<dbReference type="Gene3D" id="3.40.50.1000">
    <property type="entry name" value="HAD superfamily/HAD-like"/>
    <property type="match status" value="1"/>
</dbReference>
<sequence>MDIKWLVLDVDGVLTNGHLIYTSHGEEIKEFHVKDGLGLTAARSCGIKLAIITARVSPMVERRATELHFDALQMGEGNKTNALRTLCEQEQIDLSQVAYMGDDLNDLGSLQLAGLAIAPANAAAEVKSVADYVTTAEGGAGAVREAVEYILKEQNMWSQVVETYKQEAHMQGQ</sequence>